<evidence type="ECO:0000313" key="3">
    <source>
        <dbReference type="Proteomes" id="UP000736787"/>
    </source>
</evidence>
<comment type="caution">
    <text evidence="2">The sequence shown here is derived from an EMBL/GenBank/DDBJ whole genome shotgun (WGS) entry which is preliminary data.</text>
</comment>
<dbReference type="Proteomes" id="UP000736787">
    <property type="component" value="Unassembled WGS sequence"/>
</dbReference>
<gene>
    <name evidence="1" type="ORF">PC113_g24391</name>
    <name evidence="2" type="ORF">PC117_g27962</name>
</gene>
<protein>
    <submittedName>
        <fullName evidence="2">Uncharacterized protein</fullName>
    </submittedName>
</protein>
<dbReference type="EMBL" id="RCMK01004029">
    <property type="protein sequence ID" value="KAG2872741.1"/>
    <property type="molecule type" value="Genomic_DNA"/>
</dbReference>
<accession>A0A8T1A8Z3</accession>
<dbReference type="EMBL" id="RCMG01003099">
    <property type="protein sequence ID" value="KAG2803485.1"/>
    <property type="molecule type" value="Genomic_DNA"/>
</dbReference>
<organism evidence="2 3">
    <name type="scientific">Phytophthora cactorum</name>
    <dbReference type="NCBI Taxonomy" id="29920"/>
    <lineage>
        <taxon>Eukaryota</taxon>
        <taxon>Sar</taxon>
        <taxon>Stramenopiles</taxon>
        <taxon>Oomycota</taxon>
        <taxon>Peronosporomycetes</taxon>
        <taxon>Peronosporales</taxon>
        <taxon>Peronosporaceae</taxon>
        <taxon>Phytophthora</taxon>
    </lineage>
</organism>
<dbReference type="Proteomes" id="UP000735874">
    <property type="component" value="Unassembled WGS sequence"/>
</dbReference>
<evidence type="ECO:0000313" key="2">
    <source>
        <dbReference type="EMBL" id="KAG2872741.1"/>
    </source>
</evidence>
<proteinExistence type="predicted"/>
<dbReference type="AlphaFoldDB" id="A0A8T1A8Z3"/>
<evidence type="ECO:0000313" key="1">
    <source>
        <dbReference type="EMBL" id="KAG2803485.1"/>
    </source>
</evidence>
<sequence>MATSNVASSTVSGSAAMTASGGLSASSGVNTAMMGAIASGEGVSGVNVSSVAPVVTSAGLDGYTGGGFTFIGSTGSGAVMNSVVSVALDAVRWIRLRQHGFHRCMRPRCGQRSRLWDLQYLHRQCQVVEDLQQRR</sequence>
<name>A0A8T1A8Z3_9STRA</name>
<reference evidence="2" key="1">
    <citation type="submission" date="2018-10" db="EMBL/GenBank/DDBJ databases">
        <title>Effector identification in a new, highly contiguous assembly of the strawberry crown rot pathogen Phytophthora cactorum.</title>
        <authorList>
            <person name="Armitage A.D."/>
            <person name="Nellist C.F."/>
            <person name="Bates H."/>
            <person name="Vickerstaff R.J."/>
            <person name="Harrison R.J."/>
        </authorList>
    </citation>
    <scope>NUCLEOTIDE SEQUENCE</scope>
    <source>
        <strain evidence="1">15-7</strain>
        <strain evidence="2">4040</strain>
    </source>
</reference>